<organism evidence="1 2">
    <name type="scientific">Brevundimonas intermedia</name>
    <dbReference type="NCBI Taxonomy" id="74315"/>
    <lineage>
        <taxon>Bacteria</taxon>
        <taxon>Pseudomonadati</taxon>
        <taxon>Pseudomonadota</taxon>
        <taxon>Alphaproteobacteria</taxon>
        <taxon>Caulobacterales</taxon>
        <taxon>Caulobacteraceae</taxon>
        <taxon>Brevundimonas</taxon>
    </lineage>
</organism>
<accession>A0A4Y9RZK8</accession>
<evidence type="ECO:0000313" key="1">
    <source>
        <dbReference type="EMBL" id="TFW14343.1"/>
    </source>
</evidence>
<sequence length="211" mass="24490">MRKLPIYDFTKDHPEWPRILAILGNGSALTMERRPIYPYGACYWLSDEFARQIEGEMVPGWRVQWMPGLYIEAVHHGVVRKGNQWLDPHDLHPDSEASGREGISLFVEDRSIPVDLKWPVLIPHRHLALRNDDDVTNYILQYNRNAQADRRRRDIRQASLGSSWSIRTGWVGVGPLTDKVINFELDDSLIRMFEAKEKLATKCRALKDENT</sequence>
<keyword evidence="2" id="KW-1185">Reference proteome</keyword>
<gene>
    <name evidence="1" type="ORF">EGY25_03865</name>
</gene>
<protein>
    <submittedName>
        <fullName evidence="1">Uncharacterized protein</fullName>
    </submittedName>
</protein>
<dbReference type="Proteomes" id="UP000298216">
    <property type="component" value="Unassembled WGS sequence"/>
</dbReference>
<dbReference type="EMBL" id="SPVH01000002">
    <property type="protein sequence ID" value="TFW14343.1"/>
    <property type="molecule type" value="Genomic_DNA"/>
</dbReference>
<proteinExistence type="predicted"/>
<evidence type="ECO:0000313" key="2">
    <source>
        <dbReference type="Proteomes" id="UP000298216"/>
    </source>
</evidence>
<dbReference type="AlphaFoldDB" id="A0A4Y9RZK8"/>
<comment type="caution">
    <text evidence="1">The sequence shown here is derived from an EMBL/GenBank/DDBJ whole genome shotgun (WGS) entry which is preliminary data.</text>
</comment>
<dbReference type="RefSeq" id="WP_135193729.1">
    <property type="nucleotide sequence ID" value="NZ_SPVH01000002.1"/>
</dbReference>
<dbReference type="OrthoDB" id="1551443at2"/>
<reference evidence="1 2" key="1">
    <citation type="submission" date="2019-03" db="EMBL/GenBank/DDBJ databases">
        <title>Draft genome of Brevundimonas sp. a heavy metal resistant soil bacteria.</title>
        <authorList>
            <person name="Soto J."/>
        </authorList>
    </citation>
    <scope>NUCLEOTIDE SEQUENCE [LARGE SCALE GENOMIC DNA]</scope>
    <source>
        <strain evidence="1 2">B-10</strain>
    </source>
</reference>
<name>A0A4Y9RZK8_9CAUL</name>